<proteinExistence type="predicted"/>
<dbReference type="AlphaFoldDB" id="A0A0F9L7T6"/>
<sequence>MMTQNLENALFDLREARRDIFSETGNPSNDMEQEEALEVIQMKLNEIESLINAY</sequence>
<reference evidence="1" key="1">
    <citation type="journal article" date="2015" name="Nature">
        <title>Complex archaea that bridge the gap between prokaryotes and eukaryotes.</title>
        <authorList>
            <person name="Spang A."/>
            <person name="Saw J.H."/>
            <person name="Jorgensen S.L."/>
            <person name="Zaremba-Niedzwiedzka K."/>
            <person name="Martijn J."/>
            <person name="Lind A.E."/>
            <person name="van Eijk R."/>
            <person name="Schleper C."/>
            <person name="Guy L."/>
            <person name="Ettema T.J."/>
        </authorList>
    </citation>
    <scope>NUCLEOTIDE SEQUENCE</scope>
</reference>
<gene>
    <name evidence="1" type="ORF">LCGC14_1546010</name>
</gene>
<accession>A0A0F9L7T6</accession>
<comment type="caution">
    <text evidence="1">The sequence shown here is derived from an EMBL/GenBank/DDBJ whole genome shotgun (WGS) entry which is preliminary data.</text>
</comment>
<evidence type="ECO:0000313" key="1">
    <source>
        <dbReference type="EMBL" id="KKM60030.1"/>
    </source>
</evidence>
<dbReference type="EMBL" id="LAZR01011755">
    <property type="protein sequence ID" value="KKM60030.1"/>
    <property type="molecule type" value="Genomic_DNA"/>
</dbReference>
<organism evidence="1">
    <name type="scientific">marine sediment metagenome</name>
    <dbReference type="NCBI Taxonomy" id="412755"/>
    <lineage>
        <taxon>unclassified sequences</taxon>
        <taxon>metagenomes</taxon>
        <taxon>ecological metagenomes</taxon>
    </lineage>
</organism>
<protein>
    <submittedName>
        <fullName evidence="1">Uncharacterized protein</fullName>
    </submittedName>
</protein>
<name>A0A0F9L7T6_9ZZZZ</name>